<dbReference type="EMBL" id="SSXH01001054">
    <property type="protein sequence ID" value="THJ27176.1"/>
    <property type="molecule type" value="Genomic_DNA"/>
</dbReference>
<evidence type="ECO:0000313" key="1">
    <source>
        <dbReference type="EMBL" id="THJ27176.1"/>
    </source>
</evidence>
<evidence type="ECO:0000313" key="2">
    <source>
        <dbReference type="Proteomes" id="UP000305282"/>
    </source>
</evidence>
<proteinExistence type="predicted"/>
<reference evidence="1 2" key="1">
    <citation type="submission" date="2019-04" db="EMBL/GenBank/DDBJ databases">
        <title>Draft genome sequences for three unisolated Alnus-infective Frankia Sp+ strains, AgTrS, AiOr and AvVan, the first sequenced Frankia strains able to sporulate in-planta.</title>
        <authorList>
            <person name="Bethencourt L."/>
            <person name="Vautrin F."/>
            <person name="Taib N."/>
            <person name="Dubost A."/>
            <person name="Castro-Garcia L."/>
            <person name="Imbaud O."/>
            <person name="Abrouk D."/>
            <person name="Fournier P."/>
            <person name="Briolay J."/>
            <person name="Nguyen A."/>
            <person name="Normand P."/>
            <person name="Fernandez M.P."/>
            <person name="Brochier-Armanet C."/>
            <person name="Herrera-Belaroussi A."/>
        </authorList>
    </citation>
    <scope>NUCLEOTIDE SEQUENCE [LARGE SCALE GENOMIC DNA]</scope>
    <source>
        <strain evidence="1 2">AvVan</strain>
    </source>
</reference>
<sequence length="40" mass="4348">MNTAALLRPTPMGDCLVMAGRALRLTLRDPVTFVLAAFFP</sequence>
<feature type="non-terminal residue" evidence="1">
    <location>
        <position position="40"/>
    </location>
</feature>
<gene>
    <name evidence="1" type="ORF">E7Y31_23025</name>
</gene>
<name>A0A4S5BDQ2_9ACTN</name>
<dbReference type="AlphaFoldDB" id="A0A4S5BDQ2"/>
<keyword evidence="2" id="KW-1185">Reference proteome</keyword>
<dbReference type="Proteomes" id="UP000305282">
    <property type="component" value="Unassembled WGS sequence"/>
</dbReference>
<protein>
    <submittedName>
        <fullName evidence="1">ABC transporter</fullName>
    </submittedName>
</protein>
<comment type="caution">
    <text evidence="1">The sequence shown here is derived from an EMBL/GenBank/DDBJ whole genome shotgun (WGS) entry which is preliminary data.</text>
</comment>
<accession>A0A4S5BDQ2</accession>
<organism evidence="1 2">
    <name type="scientific">Candidatus Frankia alpina</name>
    <dbReference type="NCBI Taxonomy" id="2699483"/>
    <lineage>
        <taxon>Bacteria</taxon>
        <taxon>Bacillati</taxon>
        <taxon>Actinomycetota</taxon>
        <taxon>Actinomycetes</taxon>
        <taxon>Frankiales</taxon>
        <taxon>Frankiaceae</taxon>
        <taxon>Frankia</taxon>
    </lineage>
</organism>